<evidence type="ECO:0000256" key="5">
    <source>
        <dbReference type="ARBA" id="ARBA00022643"/>
    </source>
</evidence>
<name>A0AAQ3PJC0_PASNO</name>
<dbReference type="PANTHER" id="PTHR22893">
    <property type="entry name" value="NADH OXIDOREDUCTASE-RELATED"/>
    <property type="match status" value="1"/>
</dbReference>
<keyword evidence="4" id="KW-0285">Flavoprotein</keyword>
<protein>
    <recommendedName>
        <fullName evidence="11">NADH:flavin oxidoreductase/NADH oxidase N-terminal domain-containing protein</fullName>
    </recommendedName>
</protein>
<evidence type="ECO:0000256" key="8">
    <source>
        <dbReference type="ARBA" id="ARBA00022857"/>
    </source>
</evidence>
<evidence type="ECO:0000256" key="6">
    <source>
        <dbReference type="ARBA" id="ARBA00022767"/>
    </source>
</evidence>
<evidence type="ECO:0000256" key="10">
    <source>
        <dbReference type="ARBA" id="ARBA00023160"/>
    </source>
</evidence>
<evidence type="ECO:0000256" key="3">
    <source>
        <dbReference type="ARBA" id="ARBA00022516"/>
    </source>
</evidence>
<evidence type="ECO:0000256" key="2">
    <source>
        <dbReference type="ARBA" id="ARBA00005979"/>
    </source>
</evidence>
<organism evidence="12 13">
    <name type="scientific">Paspalum notatum var. saurae</name>
    <dbReference type="NCBI Taxonomy" id="547442"/>
    <lineage>
        <taxon>Eukaryota</taxon>
        <taxon>Viridiplantae</taxon>
        <taxon>Streptophyta</taxon>
        <taxon>Embryophyta</taxon>
        <taxon>Tracheophyta</taxon>
        <taxon>Spermatophyta</taxon>
        <taxon>Magnoliopsida</taxon>
        <taxon>Liliopsida</taxon>
        <taxon>Poales</taxon>
        <taxon>Poaceae</taxon>
        <taxon>PACMAD clade</taxon>
        <taxon>Panicoideae</taxon>
        <taxon>Andropogonodae</taxon>
        <taxon>Paspaleae</taxon>
        <taxon>Paspalinae</taxon>
        <taxon>Paspalum</taxon>
    </lineage>
</organism>
<dbReference type="EMBL" id="CP144745">
    <property type="protein sequence ID" value="WVZ51170.1"/>
    <property type="molecule type" value="Genomic_DNA"/>
</dbReference>
<dbReference type="InterPro" id="IPR013785">
    <property type="entry name" value="Aldolase_TIM"/>
</dbReference>
<keyword evidence="10" id="KW-0275">Fatty acid biosynthesis</keyword>
<reference evidence="12 13" key="1">
    <citation type="submission" date="2024-02" db="EMBL/GenBank/DDBJ databases">
        <title>High-quality chromosome-scale genome assembly of Pensacola bahiagrass (Paspalum notatum Flugge var. saurae).</title>
        <authorList>
            <person name="Vega J.M."/>
            <person name="Podio M."/>
            <person name="Orjuela J."/>
            <person name="Siena L.A."/>
            <person name="Pessino S.C."/>
            <person name="Combes M.C."/>
            <person name="Mariac C."/>
            <person name="Albertini E."/>
            <person name="Pupilli F."/>
            <person name="Ortiz J.P.A."/>
            <person name="Leblanc O."/>
        </authorList>
    </citation>
    <scope>NUCLEOTIDE SEQUENCE [LARGE SCALE GENOMIC DNA]</scope>
    <source>
        <strain evidence="12">R1</strain>
        <tissue evidence="12">Leaf</tissue>
    </source>
</reference>
<keyword evidence="13" id="KW-1185">Reference proteome</keyword>
<comment type="cofactor">
    <cofactor evidence="1">
        <name>FMN</name>
        <dbReference type="ChEBI" id="CHEBI:58210"/>
    </cofactor>
</comment>
<keyword evidence="8" id="KW-0521">NADP</keyword>
<dbReference type="GO" id="GO:0031408">
    <property type="term" value="P:oxylipin biosynthetic process"/>
    <property type="evidence" value="ECO:0007669"/>
    <property type="project" value="UniProtKB-KW"/>
</dbReference>
<evidence type="ECO:0000256" key="7">
    <source>
        <dbReference type="ARBA" id="ARBA00022832"/>
    </source>
</evidence>
<dbReference type="SUPFAM" id="SSF51395">
    <property type="entry name" value="FMN-linked oxidoreductases"/>
    <property type="match status" value="1"/>
</dbReference>
<dbReference type="GO" id="GO:0010181">
    <property type="term" value="F:FMN binding"/>
    <property type="evidence" value="ECO:0007669"/>
    <property type="project" value="InterPro"/>
</dbReference>
<keyword evidence="3" id="KW-0444">Lipid biosynthesis</keyword>
<keyword evidence="6" id="KW-0925">Oxylipin biosynthesis</keyword>
<dbReference type="Pfam" id="PF00724">
    <property type="entry name" value="Oxidored_FMN"/>
    <property type="match status" value="1"/>
</dbReference>
<evidence type="ECO:0000259" key="11">
    <source>
        <dbReference type="Pfam" id="PF00724"/>
    </source>
</evidence>
<dbReference type="InterPro" id="IPR045247">
    <property type="entry name" value="Oye-like"/>
</dbReference>
<keyword evidence="9" id="KW-0443">Lipid metabolism</keyword>
<evidence type="ECO:0000256" key="9">
    <source>
        <dbReference type="ARBA" id="ARBA00023098"/>
    </source>
</evidence>
<dbReference type="PANTHER" id="PTHR22893:SF91">
    <property type="entry name" value="NADPH DEHYDROGENASE 2-RELATED"/>
    <property type="match status" value="1"/>
</dbReference>
<dbReference type="Proteomes" id="UP001341281">
    <property type="component" value="Chromosome 01"/>
</dbReference>
<feature type="non-terminal residue" evidence="12">
    <location>
        <position position="255"/>
    </location>
</feature>
<keyword evidence="5" id="KW-0288">FMN</keyword>
<dbReference type="InterPro" id="IPR001155">
    <property type="entry name" value="OxRdtase_FMN_N"/>
</dbReference>
<gene>
    <name evidence="12" type="ORF">U9M48_002335</name>
</gene>
<sequence length="255" mass="28200">GCYSSGPIAKFLNLMPYCIINREQLKGGLLIAEATGVSDTAQGAFARSSGYGFLKYIYVFCMNNIRCNDTPGIWTNEQVEAWKPIVDGVHVKGGTFSCQIWHVGRVSNSSMFMTSNTNLFSKLNLFSLMGRLQFSSTDKPLKPYVRANGVDVATCTPPRRLQTHEIPLVINDFRELLEMHLKLDLMVLKSMELTINDLTDKYGGSVQAVVDEIGADKAGIRRLSPFASYSKAPDSNPEALGLYMTSALNKFGILY</sequence>
<accession>A0AAQ3PJC0</accession>
<evidence type="ECO:0000256" key="4">
    <source>
        <dbReference type="ARBA" id="ARBA00022630"/>
    </source>
</evidence>
<evidence type="ECO:0000313" key="13">
    <source>
        <dbReference type="Proteomes" id="UP001341281"/>
    </source>
</evidence>
<feature type="domain" description="NADH:flavin oxidoreductase/NADH oxidase N-terminal" evidence="11">
    <location>
        <begin position="68"/>
        <end position="113"/>
    </location>
</feature>
<proteinExistence type="inferred from homology"/>
<dbReference type="GO" id="GO:0016491">
    <property type="term" value="F:oxidoreductase activity"/>
    <property type="evidence" value="ECO:0007669"/>
    <property type="project" value="InterPro"/>
</dbReference>
<keyword evidence="7" id="KW-0276">Fatty acid metabolism</keyword>
<evidence type="ECO:0000256" key="1">
    <source>
        <dbReference type="ARBA" id="ARBA00001917"/>
    </source>
</evidence>
<dbReference type="GO" id="GO:0006633">
    <property type="term" value="P:fatty acid biosynthetic process"/>
    <property type="evidence" value="ECO:0007669"/>
    <property type="project" value="UniProtKB-KW"/>
</dbReference>
<dbReference type="Gene3D" id="3.20.20.70">
    <property type="entry name" value="Aldolase class I"/>
    <property type="match status" value="1"/>
</dbReference>
<dbReference type="AlphaFoldDB" id="A0AAQ3PJC0"/>
<comment type="similarity">
    <text evidence="2">Belongs to the NADH:flavin oxidoreductase/NADH oxidase family.</text>
</comment>
<evidence type="ECO:0000313" key="12">
    <source>
        <dbReference type="EMBL" id="WVZ51170.1"/>
    </source>
</evidence>